<dbReference type="PROSITE" id="PS00411">
    <property type="entry name" value="KINESIN_MOTOR_1"/>
    <property type="match status" value="1"/>
</dbReference>
<keyword evidence="5 9" id="KW-0067">ATP-binding</keyword>
<dbReference type="Gene3D" id="6.10.250.1590">
    <property type="match status" value="1"/>
</dbReference>
<evidence type="ECO:0000256" key="5">
    <source>
        <dbReference type="ARBA" id="ARBA00022840"/>
    </source>
</evidence>
<dbReference type="PANTHER" id="PTHR47968">
    <property type="entry name" value="CENTROMERE PROTEIN E"/>
    <property type="match status" value="1"/>
</dbReference>
<dbReference type="InterPro" id="IPR027417">
    <property type="entry name" value="P-loop_NTPase"/>
</dbReference>
<dbReference type="SUPFAM" id="SSF52540">
    <property type="entry name" value="P-loop containing nucleoside triphosphate hydrolases"/>
    <property type="match status" value="1"/>
</dbReference>
<keyword evidence="7 9" id="KW-0505">Motor protein</keyword>
<dbReference type="InterPro" id="IPR036961">
    <property type="entry name" value="Kinesin_motor_dom_sf"/>
</dbReference>
<evidence type="ECO:0000256" key="8">
    <source>
        <dbReference type="ARBA" id="ARBA00023212"/>
    </source>
</evidence>
<keyword evidence="6 11" id="KW-0175">Coiled coil</keyword>
<dbReference type="InterPro" id="IPR059182">
    <property type="entry name" value="Khc_C"/>
</dbReference>
<dbReference type="GO" id="GO:0003777">
    <property type="term" value="F:microtubule motor activity"/>
    <property type="evidence" value="ECO:0007669"/>
    <property type="project" value="InterPro"/>
</dbReference>
<dbReference type="InterPro" id="IPR019821">
    <property type="entry name" value="Kinesin_motor_CS"/>
</dbReference>
<proteinExistence type="inferred from homology"/>
<evidence type="ECO:0000259" key="12">
    <source>
        <dbReference type="PROSITE" id="PS50067"/>
    </source>
</evidence>
<dbReference type="GO" id="GO:0005524">
    <property type="term" value="F:ATP binding"/>
    <property type="evidence" value="ECO:0007669"/>
    <property type="project" value="UniProtKB-UniRule"/>
</dbReference>
<evidence type="ECO:0000313" key="13">
    <source>
        <dbReference type="Ensembl" id="ENSGACP00000008718.2"/>
    </source>
</evidence>
<feature type="coiled-coil region" evidence="11">
    <location>
        <begin position="632"/>
        <end position="762"/>
    </location>
</feature>
<evidence type="ECO:0000256" key="6">
    <source>
        <dbReference type="ARBA" id="ARBA00023054"/>
    </source>
</evidence>
<keyword evidence="4 9" id="KW-0547">Nucleotide-binding</keyword>
<feature type="coiled-coil region" evidence="11">
    <location>
        <begin position="399"/>
        <end position="503"/>
    </location>
</feature>
<evidence type="ECO:0000256" key="2">
    <source>
        <dbReference type="ARBA" id="ARBA00022490"/>
    </source>
</evidence>
<dbReference type="AlphaFoldDB" id="G3NTQ0"/>
<dbReference type="Proteomes" id="UP000007635">
    <property type="component" value="Chromosome XVII"/>
</dbReference>
<keyword evidence="2" id="KW-0963">Cytoplasm</keyword>
<dbReference type="InterPro" id="IPR027640">
    <property type="entry name" value="Kinesin-like_fam"/>
</dbReference>
<name>G3NTQ0_GASAC</name>
<accession>G3NTQ0</accession>
<feature type="domain" description="Kinesin motor" evidence="12">
    <location>
        <begin position="9"/>
        <end position="327"/>
    </location>
</feature>
<reference evidence="13" key="3">
    <citation type="submission" date="2025-09" db="UniProtKB">
        <authorList>
            <consortium name="Ensembl"/>
        </authorList>
    </citation>
    <scope>IDENTIFICATION</scope>
</reference>
<dbReference type="PROSITE" id="PS50067">
    <property type="entry name" value="KINESIN_MOTOR_2"/>
    <property type="match status" value="1"/>
</dbReference>
<sequence>MADANTECNIKVLCRFRPLNKSEIIRRDKFIPIFQGEDTVVLGGKSYVFDQVFPTNTSQIQVYNTCAKQIVKDVLGGYNGTIFAYGQTSSGKTHTMEGNLHDPQGMGIIPRIAEDIFEHIFAMDENLEFHIKVSYFEIYMDKIRDLLDVTKTNLSVHEDKYRVPYVKGCTERFVTSPEEVMDVIDEGKANRHVAVTNMNEHSSRSHSIFLINIKQENVETELKLCGKLYLVDLAGSEKVSKTGAEGAVLDEAKNINKSLSALGNVISALAEGTKSHVPYRDSKMTRILQDSLGGNCRTTMFICCSPSSYNDAETKSTLMFGQRAKTIRNTVTVNLELTAEQWKKKYEKEKEKNRSLKETVQRLEAELNDVSLVPPQSEVLLLDICSPCSPCSIASSIVVHISEEERQKYEEEIRKLYKQLDDKDDDINHQSQMVEKLKERMLDQEELLASSRGNSERVQSELGTLQTENESAKAEVKEVLQALEELAVNYDQKSLEVEEKSAQNKLLAEECAKKMAQLMASEVELARVKEVSGHQRKRISEILNGLTRDLSEFSTILGNRDIKLHMEVTGAIEEEFTVARLYISKIKSEVKSMVKRCRNLENLQTECHRKMEETGRELSSGHLLVSQHEAKIRSLTDYMQNVELKKRKLEDSHDSLSEELAKLQAQVNSRLIRALEQQMESHRESHSKQLGRLRDEINEKREIIADLTDCNQKQQLELEQLHCDFECLRSQEHHKSRQLEELTFLHERHEQSKRDLKGLEETVARELYTLHNLRKLFVQDLTTQVRKSAQMELDESGGYISQKQKISFLENNLNQLTKVHKQLVRDNADLRCELPKLEKRLRSTAERVKALEGALKEAKEGAMKDRHRYQQEVERIKDVMRTRNPFRRPHAAQIGNALTSFTSDSAISKLGTATSG</sequence>
<evidence type="ECO:0000313" key="14">
    <source>
        <dbReference type="Proteomes" id="UP000007635"/>
    </source>
</evidence>
<keyword evidence="8" id="KW-0206">Cytoskeleton</keyword>
<dbReference type="FunFam" id="3.40.850.10:FF:000009">
    <property type="entry name" value="Kinesin-like protein"/>
    <property type="match status" value="1"/>
</dbReference>
<evidence type="ECO:0000256" key="3">
    <source>
        <dbReference type="ARBA" id="ARBA00022701"/>
    </source>
</evidence>
<dbReference type="Pfam" id="PF00225">
    <property type="entry name" value="Kinesin"/>
    <property type="match status" value="1"/>
</dbReference>
<evidence type="ECO:0000256" key="4">
    <source>
        <dbReference type="ARBA" id="ARBA00022741"/>
    </source>
</evidence>
<evidence type="ECO:0000256" key="1">
    <source>
        <dbReference type="ARBA" id="ARBA00004245"/>
    </source>
</evidence>
<dbReference type="GO" id="GO:0005874">
    <property type="term" value="C:microtubule"/>
    <property type="evidence" value="ECO:0007669"/>
    <property type="project" value="UniProtKB-KW"/>
</dbReference>
<reference evidence="13" key="2">
    <citation type="submission" date="2025-08" db="UniProtKB">
        <authorList>
            <consortium name="Ensembl"/>
        </authorList>
    </citation>
    <scope>IDENTIFICATION</scope>
</reference>
<protein>
    <recommendedName>
        <fullName evidence="10">Kinesin-like protein</fullName>
    </recommendedName>
</protein>
<feature type="coiled-coil region" evidence="11">
    <location>
        <begin position="799"/>
        <end position="861"/>
    </location>
</feature>
<dbReference type="CDD" id="cd01369">
    <property type="entry name" value="KISc_KHC_KIF5"/>
    <property type="match status" value="1"/>
</dbReference>
<dbReference type="Bgee" id="ENSGACG00000006532">
    <property type="expression patterns" value="Expressed in diencephalon and 2 other cell types or tissues"/>
</dbReference>
<reference evidence="13 14" key="1">
    <citation type="journal article" date="2021" name="G3 (Bethesda)">
        <title>Improved contiguity of the threespine stickleback genome using long-read sequencing.</title>
        <authorList>
            <person name="Nath S."/>
            <person name="Shaw D.E."/>
            <person name="White M.A."/>
        </authorList>
    </citation>
    <scope>NUCLEOTIDE SEQUENCE [LARGE SCALE GENOMIC DNA]</scope>
    <source>
        <strain evidence="13 14">Lake Benthic</strain>
    </source>
</reference>
<evidence type="ECO:0000256" key="9">
    <source>
        <dbReference type="PROSITE-ProRule" id="PRU00283"/>
    </source>
</evidence>
<organism evidence="13 14">
    <name type="scientific">Gasterosteus aculeatus aculeatus</name>
    <name type="common">three-spined stickleback</name>
    <dbReference type="NCBI Taxonomy" id="481459"/>
    <lineage>
        <taxon>Eukaryota</taxon>
        <taxon>Metazoa</taxon>
        <taxon>Chordata</taxon>
        <taxon>Craniata</taxon>
        <taxon>Vertebrata</taxon>
        <taxon>Euteleostomi</taxon>
        <taxon>Actinopterygii</taxon>
        <taxon>Neopterygii</taxon>
        <taxon>Teleostei</taxon>
        <taxon>Neoteleostei</taxon>
        <taxon>Acanthomorphata</taxon>
        <taxon>Eupercaria</taxon>
        <taxon>Perciformes</taxon>
        <taxon>Cottioidei</taxon>
        <taxon>Gasterosteales</taxon>
        <taxon>Gasterosteidae</taxon>
        <taxon>Gasterosteus</taxon>
    </lineage>
</organism>
<feature type="coiled-coil region" evidence="11">
    <location>
        <begin position="332"/>
        <end position="373"/>
    </location>
</feature>
<evidence type="ECO:0000256" key="11">
    <source>
        <dbReference type="SAM" id="Coils"/>
    </source>
</evidence>
<dbReference type="GO" id="GO:0007018">
    <property type="term" value="P:microtubule-based movement"/>
    <property type="evidence" value="ECO:0007669"/>
    <property type="project" value="InterPro"/>
</dbReference>
<dbReference type="CDD" id="cd23649">
    <property type="entry name" value="Khc_CBD_cc"/>
    <property type="match status" value="1"/>
</dbReference>
<evidence type="ECO:0000256" key="10">
    <source>
        <dbReference type="RuleBase" id="RU000394"/>
    </source>
</evidence>
<feature type="binding site" evidence="9">
    <location>
        <begin position="86"/>
        <end position="93"/>
    </location>
    <ligand>
        <name>ATP</name>
        <dbReference type="ChEBI" id="CHEBI:30616"/>
    </ligand>
</feature>
<dbReference type="GeneTree" id="ENSGT00940000159439"/>
<dbReference type="OrthoDB" id="3176171at2759"/>
<keyword evidence="3 10" id="KW-0493">Microtubule</keyword>
<evidence type="ECO:0000256" key="7">
    <source>
        <dbReference type="ARBA" id="ARBA00023175"/>
    </source>
</evidence>
<dbReference type="PANTHER" id="PTHR47968:SF36">
    <property type="entry name" value="KINESIN HEAVY CHAIN ISOFORM X1"/>
    <property type="match status" value="1"/>
</dbReference>
<comment type="subcellular location">
    <subcellularLocation>
        <location evidence="1">Cytoplasm</location>
        <location evidence="1">Cytoskeleton</location>
    </subcellularLocation>
</comment>
<keyword evidence="14" id="KW-1185">Reference proteome</keyword>
<dbReference type="InterPro" id="IPR001752">
    <property type="entry name" value="Kinesin_motor_dom"/>
</dbReference>
<dbReference type="GO" id="GO:0008017">
    <property type="term" value="F:microtubule binding"/>
    <property type="evidence" value="ECO:0007669"/>
    <property type="project" value="InterPro"/>
</dbReference>
<comment type="similarity">
    <text evidence="9 10">Belongs to the TRAFAC class myosin-kinesin ATPase superfamily. Kinesin family.</text>
</comment>
<dbReference type="SMART" id="SM00129">
    <property type="entry name" value="KISc"/>
    <property type="match status" value="1"/>
</dbReference>
<dbReference type="Ensembl" id="ENSGACT00000008737.2">
    <property type="protein sequence ID" value="ENSGACP00000008718.2"/>
    <property type="gene ID" value="ENSGACG00000006532.2"/>
</dbReference>
<dbReference type="Gene3D" id="3.40.850.10">
    <property type="entry name" value="Kinesin motor domain"/>
    <property type="match status" value="1"/>
</dbReference>
<dbReference type="PRINTS" id="PR00380">
    <property type="entry name" value="KINESINHEAVY"/>
</dbReference>